<evidence type="ECO:0000313" key="9">
    <source>
        <dbReference type="Proteomes" id="UP000018466"/>
    </source>
</evidence>
<protein>
    <recommendedName>
        <fullName evidence="7">Band 7 domain-containing protein</fullName>
    </recommendedName>
</protein>
<reference evidence="8 9" key="1">
    <citation type="submission" date="2011-10" db="EMBL/GenBank/DDBJ databases">
        <title>The Genome Sequence of Lachnospiraceae bacterium ACC2.</title>
        <authorList>
            <consortium name="The Broad Institute Genome Sequencing Platform"/>
            <person name="Earl A."/>
            <person name="Ward D."/>
            <person name="Feldgarden M."/>
            <person name="Gevers D."/>
            <person name="Sizova M."/>
            <person name="Hazen A."/>
            <person name="Epstein S."/>
            <person name="Young S.K."/>
            <person name="Zeng Q."/>
            <person name="Gargeya S."/>
            <person name="Fitzgerald M."/>
            <person name="Haas B."/>
            <person name="Abouelleil A."/>
            <person name="Alvarado L."/>
            <person name="Arachchi H.M."/>
            <person name="Berlin A."/>
            <person name="Brown A."/>
            <person name="Chapman S.B."/>
            <person name="Chen Z."/>
            <person name="Dunbar C."/>
            <person name="Freedman E."/>
            <person name="Gearin G."/>
            <person name="Goldberg J."/>
            <person name="Griggs A."/>
            <person name="Gujja S."/>
            <person name="Heiman D."/>
            <person name="Howarth C."/>
            <person name="Larson L."/>
            <person name="Lui A."/>
            <person name="MacDonald P.J.P."/>
            <person name="Montmayeur A."/>
            <person name="Murphy C."/>
            <person name="Neiman D."/>
            <person name="Pearson M."/>
            <person name="Priest M."/>
            <person name="Roberts A."/>
            <person name="Saif S."/>
            <person name="Shea T."/>
            <person name="Shenoy N."/>
            <person name="Sisk P."/>
            <person name="Stolte C."/>
            <person name="Sykes S."/>
            <person name="Wortman J."/>
            <person name="Nusbaum C."/>
            <person name="Birren B."/>
        </authorList>
    </citation>
    <scope>NUCLEOTIDE SEQUENCE [LARGE SCALE GENOMIC DNA]</scope>
    <source>
        <strain evidence="8 9">ACC2</strain>
    </source>
</reference>
<evidence type="ECO:0000256" key="1">
    <source>
        <dbReference type="ARBA" id="ARBA00004370"/>
    </source>
</evidence>
<comment type="caution">
    <text evidence="8">The sequence shown here is derived from an EMBL/GenBank/DDBJ whole genome shotgun (WGS) entry which is preliminary data.</text>
</comment>
<feature type="domain" description="Band 7" evidence="7">
    <location>
        <begin position="24"/>
        <end position="191"/>
    </location>
</feature>
<feature type="region of interest" description="Disordered" evidence="5">
    <location>
        <begin position="503"/>
        <end position="548"/>
    </location>
</feature>
<gene>
    <name evidence="8" type="ORF">HMPREF9623_01865</name>
</gene>
<keyword evidence="4" id="KW-0175">Coiled coil</keyword>
<dbReference type="AlphaFoldDB" id="A0AA36Y3T3"/>
<keyword evidence="6" id="KW-1133">Transmembrane helix</keyword>
<dbReference type="Pfam" id="PF01145">
    <property type="entry name" value="Band_7"/>
    <property type="match status" value="1"/>
</dbReference>
<dbReference type="InterPro" id="IPR031905">
    <property type="entry name" value="Flotillin_C"/>
</dbReference>
<feature type="transmembrane region" description="Helical" evidence="6">
    <location>
        <begin position="6"/>
        <end position="27"/>
    </location>
</feature>
<dbReference type="Gene3D" id="3.30.479.30">
    <property type="entry name" value="Band 7 domain"/>
    <property type="match status" value="1"/>
</dbReference>
<evidence type="ECO:0000256" key="2">
    <source>
        <dbReference type="ARBA" id="ARBA00007161"/>
    </source>
</evidence>
<dbReference type="PANTHER" id="PTHR13806:SF46">
    <property type="entry name" value="FLOTILLIN-1-RELATED"/>
    <property type="match status" value="1"/>
</dbReference>
<dbReference type="SUPFAM" id="SSF117892">
    <property type="entry name" value="Band 7/SPFH domain"/>
    <property type="match status" value="1"/>
</dbReference>
<keyword evidence="9" id="KW-1185">Reference proteome</keyword>
<dbReference type="InterPro" id="IPR036013">
    <property type="entry name" value="Band_7/SPFH_dom_sf"/>
</dbReference>
<dbReference type="EMBL" id="AGEL01000014">
    <property type="protein sequence ID" value="EHO15954.1"/>
    <property type="molecule type" value="Genomic_DNA"/>
</dbReference>
<dbReference type="InterPro" id="IPR027705">
    <property type="entry name" value="Flotillin_fam"/>
</dbReference>
<dbReference type="GO" id="GO:0002020">
    <property type="term" value="F:protease binding"/>
    <property type="evidence" value="ECO:0007669"/>
    <property type="project" value="TreeGrafter"/>
</dbReference>
<keyword evidence="3 6" id="KW-0472">Membrane</keyword>
<comment type="subcellular location">
    <subcellularLocation>
        <location evidence="1">Membrane</location>
    </subcellularLocation>
</comment>
<evidence type="ECO:0000256" key="4">
    <source>
        <dbReference type="SAM" id="Coils"/>
    </source>
</evidence>
<feature type="coiled-coil region" evidence="4">
    <location>
        <begin position="267"/>
        <end position="347"/>
    </location>
</feature>
<name>A0AA36Y3T3_9FIRM</name>
<dbReference type="GeneID" id="86941585"/>
<dbReference type="CDD" id="cd03399">
    <property type="entry name" value="SPFH_flotillin"/>
    <property type="match status" value="1"/>
</dbReference>
<evidence type="ECO:0000256" key="3">
    <source>
        <dbReference type="ARBA" id="ARBA00023136"/>
    </source>
</evidence>
<evidence type="ECO:0000313" key="8">
    <source>
        <dbReference type="EMBL" id="EHO15954.1"/>
    </source>
</evidence>
<sequence>MDLALLRTLVPVILIVFFLIVVLSGYVKAPPDKAFIISGYRKTPKILIGRAGVKIPFLERLDVLYLGQMTVDIKTEQSVPTTDFINVNVDAVAKVRIAPDSKGIEKASRNFLNKKPEQIAMDLQDSLQGNMREIIGTLTLKDINTNRDSFSDQVMMKAAADMEKLGIEILSCNIQNVTDEKGLINDLGADNTSKIKKDAAIAKAQADRDVAIAQAEANKAANDARVLADTEIAQKNNELAIRQSELKVISDTKKAEADAAYEIQKQAQEKNIQIATVNAAIAKAERDSELKKQEVAVMQQALDAEINKKADAEKYRVEQAAAAELAKRQREAEARKYEQEREAEAKKAVAEAAKYAAEQEASGIRAKYEAEASGIALRGKAEAEARRAVGLAEAEAMEKKAEAYQKYNNAAMAEMLIKVLPDIASEIAKPLAQIDKITIIGGSGSNENGVSQLASNVPVVMGKLFESMKETTGIDLGEIMRAGTYDAKVNRNLNVTGLERANVSAEGTAEVPAVPAEKREAAPEAPAVEPRSTNDTNSTNKHSGRKAQ</sequence>
<dbReference type="Pfam" id="PF15975">
    <property type="entry name" value="Flot"/>
    <property type="match status" value="1"/>
</dbReference>
<keyword evidence="6" id="KW-0812">Transmembrane</keyword>
<evidence type="ECO:0000259" key="7">
    <source>
        <dbReference type="SMART" id="SM00244"/>
    </source>
</evidence>
<evidence type="ECO:0000256" key="6">
    <source>
        <dbReference type="SAM" id="Phobius"/>
    </source>
</evidence>
<dbReference type="SMART" id="SM00244">
    <property type="entry name" value="PHB"/>
    <property type="match status" value="1"/>
</dbReference>
<dbReference type="GO" id="GO:0072659">
    <property type="term" value="P:protein localization to plasma membrane"/>
    <property type="evidence" value="ECO:0007669"/>
    <property type="project" value="TreeGrafter"/>
</dbReference>
<comment type="similarity">
    <text evidence="2">Belongs to the band 7/mec-2 family. Flotillin subfamily.</text>
</comment>
<evidence type="ECO:0000256" key="5">
    <source>
        <dbReference type="SAM" id="MobiDB-lite"/>
    </source>
</evidence>
<organism evidence="8 9">
    <name type="scientific">Stomatobaculum longum</name>
    <dbReference type="NCBI Taxonomy" id="796942"/>
    <lineage>
        <taxon>Bacteria</taxon>
        <taxon>Bacillati</taxon>
        <taxon>Bacillota</taxon>
        <taxon>Clostridia</taxon>
        <taxon>Lachnospirales</taxon>
        <taxon>Lachnospiraceae</taxon>
        <taxon>Stomatobaculum</taxon>
    </lineage>
</organism>
<accession>A0AA36Y3T3</accession>
<feature type="compositionally biased region" description="Polar residues" evidence="5">
    <location>
        <begin position="531"/>
        <end position="541"/>
    </location>
</feature>
<dbReference type="PANTHER" id="PTHR13806">
    <property type="entry name" value="FLOTILLIN-RELATED"/>
    <property type="match status" value="1"/>
</dbReference>
<dbReference type="GO" id="GO:0005886">
    <property type="term" value="C:plasma membrane"/>
    <property type="evidence" value="ECO:0007669"/>
    <property type="project" value="TreeGrafter"/>
</dbReference>
<proteinExistence type="inferred from homology"/>
<dbReference type="InterPro" id="IPR001107">
    <property type="entry name" value="Band_7"/>
</dbReference>
<dbReference type="Proteomes" id="UP000018466">
    <property type="component" value="Unassembled WGS sequence"/>
</dbReference>
<dbReference type="RefSeq" id="WP_009533683.1">
    <property type="nucleotide sequence ID" value="NZ_JH590864.1"/>
</dbReference>